<dbReference type="Pfam" id="PF12275">
    <property type="entry name" value="DUF3616"/>
    <property type="match status" value="2"/>
</dbReference>
<dbReference type="AlphaFoldDB" id="A0A2R8CBQ5"/>
<dbReference type="OrthoDB" id="423529at2"/>
<organism evidence="2 3">
    <name type="scientific">Falsiruegeria mediterranea M17</name>
    <dbReference type="NCBI Taxonomy" id="1200281"/>
    <lineage>
        <taxon>Bacteria</taxon>
        <taxon>Pseudomonadati</taxon>
        <taxon>Pseudomonadota</taxon>
        <taxon>Alphaproteobacteria</taxon>
        <taxon>Rhodobacterales</taxon>
        <taxon>Roseobacteraceae</taxon>
        <taxon>Falsiruegeria</taxon>
    </lineage>
</organism>
<accession>A0A2R8CBQ5</accession>
<reference evidence="3" key="1">
    <citation type="submission" date="2018-03" db="EMBL/GenBank/DDBJ databases">
        <authorList>
            <person name="Rodrigo-Torres L."/>
            <person name="Arahal R. D."/>
            <person name="Lucena T."/>
        </authorList>
    </citation>
    <scope>NUCLEOTIDE SEQUENCE [LARGE SCALE GENOMIC DNA]</scope>
    <source>
        <strain evidence="3">CECT 7615</strain>
    </source>
</reference>
<protein>
    <recommendedName>
        <fullName evidence="1">DUF3616 domain-containing protein</fullName>
    </recommendedName>
</protein>
<dbReference type="Proteomes" id="UP000244898">
    <property type="component" value="Unassembled WGS sequence"/>
</dbReference>
<dbReference type="InterPro" id="IPR022060">
    <property type="entry name" value="DUF3616"/>
</dbReference>
<name>A0A2R8CBQ5_9RHOB</name>
<evidence type="ECO:0000259" key="1">
    <source>
        <dbReference type="Pfam" id="PF12275"/>
    </source>
</evidence>
<proteinExistence type="predicted"/>
<keyword evidence="3" id="KW-1185">Reference proteome</keyword>
<feature type="domain" description="DUF3616" evidence="1">
    <location>
        <begin position="169"/>
        <end position="210"/>
    </location>
</feature>
<evidence type="ECO:0000313" key="3">
    <source>
        <dbReference type="Proteomes" id="UP000244898"/>
    </source>
</evidence>
<sequence>MRLGLFSLVFAVSIPSFVLSDAGQSLDVRGQFDEYAKDDPVPFAAQNLSAAHCPSVDICFTASDEVRYIQSFRVDEDEIETGGRLYLWDTPKRRDTDELDVEGITSVNGHLIAVGSHSVSRQKCKVREHNEQIYVGSPDVLGTQTPLTTQPISLQPVFAKFDVLRASFHQPLQQNGLNIEGVAAIGDQVFFGFRAPYPDGSPSVLILQIDFDALQAQDWDAAELHRIALDTPTVVVAFAGWSNGATACCCWWAMQGPRRPGKRSRKRNVAATARI</sequence>
<feature type="domain" description="DUF3616" evidence="1">
    <location>
        <begin position="47"/>
        <end position="131"/>
    </location>
</feature>
<evidence type="ECO:0000313" key="2">
    <source>
        <dbReference type="EMBL" id="SPJ29829.1"/>
    </source>
</evidence>
<dbReference type="RefSeq" id="WP_108789534.1">
    <property type="nucleotide sequence ID" value="NZ_ONZG01000008.1"/>
</dbReference>
<gene>
    <name evidence="2" type="ORF">TRM7615_03351</name>
</gene>
<dbReference type="EMBL" id="ONZG01000008">
    <property type="protein sequence ID" value="SPJ29829.1"/>
    <property type="molecule type" value="Genomic_DNA"/>
</dbReference>